<dbReference type="AlphaFoldDB" id="A0A212EGP4"/>
<feature type="region of interest" description="Disordered" evidence="1">
    <location>
        <begin position="299"/>
        <end position="353"/>
    </location>
</feature>
<accession>A0A212EGP4</accession>
<evidence type="ECO:0000256" key="2">
    <source>
        <dbReference type="SAM" id="SignalP"/>
    </source>
</evidence>
<protein>
    <recommendedName>
        <fullName evidence="3">DUF4774 domain-containing protein</fullName>
    </recommendedName>
</protein>
<dbReference type="EMBL" id="AGBW02015045">
    <property type="protein sequence ID" value="OWR40659.1"/>
    <property type="molecule type" value="Genomic_DNA"/>
</dbReference>
<feature type="signal peptide" evidence="2">
    <location>
        <begin position="1"/>
        <end position="19"/>
    </location>
</feature>
<proteinExistence type="predicted"/>
<feature type="non-terminal residue" evidence="4">
    <location>
        <position position="595"/>
    </location>
</feature>
<feature type="domain" description="DUF4774" evidence="3">
    <location>
        <begin position="488"/>
        <end position="539"/>
    </location>
</feature>
<evidence type="ECO:0000313" key="5">
    <source>
        <dbReference type="Proteomes" id="UP000007151"/>
    </source>
</evidence>
<dbReference type="InterPro" id="IPR031942">
    <property type="entry name" value="DUF4774"/>
</dbReference>
<feature type="domain" description="DUF4774" evidence="3">
    <location>
        <begin position="381"/>
        <end position="427"/>
    </location>
</feature>
<dbReference type="InParanoid" id="A0A212EGP4"/>
<dbReference type="Pfam" id="PF15999">
    <property type="entry name" value="DUF4774"/>
    <property type="match status" value="2"/>
</dbReference>
<comment type="caution">
    <text evidence="4">The sequence shown here is derived from an EMBL/GenBank/DDBJ whole genome shotgun (WGS) entry which is preliminary data.</text>
</comment>
<dbReference type="Proteomes" id="UP000007151">
    <property type="component" value="Unassembled WGS sequence"/>
</dbReference>
<reference evidence="4 5" key="1">
    <citation type="journal article" date="2011" name="Cell">
        <title>The monarch butterfly genome yields insights into long-distance migration.</title>
        <authorList>
            <person name="Zhan S."/>
            <person name="Merlin C."/>
            <person name="Boore J.L."/>
            <person name="Reppert S.M."/>
        </authorList>
    </citation>
    <scope>NUCLEOTIDE SEQUENCE [LARGE SCALE GENOMIC DNA]</scope>
    <source>
        <strain evidence="4">F-2</strain>
    </source>
</reference>
<keyword evidence="2" id="KW-0732">Signal</keyword>
<gene>
    <name evidence="4" type="ORF">KGM_211379A</name>
</gene>
<keyword evidence="5" id="KW-1185">Reference proteome</keyword>
<evidence type="ECO:0000256" key="1">
    <source>
        <dbReference type="SAM" id="MobiDB-lite"/>
    </source>
</evidence>
<organism evidence="4 5">
    <name type="scientific">Danaus plexippus plexippus</name>
    <dbReference type="NCBI Taxonomy" id="278856"/>
    <lineage>
        <taxon>Eukaryota</taxon>
        <taxon>Metazoa</taxon>
        <taxon>Ecdysozoa</taxon>
        <taxon>Arthropoda</taxon>
        <taxon>Hexapoda</taxon>
        <taxon>Insecta</taxon>
        <taxon>Pterygota</taxon>
        <taxon>Neoptera</taxon>
        <taxon>Endopterygota</taxon>
        <taxon>Lepidoptera</taxon>
        <taxon>Glossata</taxon>
        <taxon>Ditrysia</taxon>
        <taxon>Papilionoidea</taxon>
        <taxon>Nymphalidae</taxon>
        <taxon>Danainae</taxon>
        <taxon>Danaini</taxon>
        <taxon>Danaina</taxon>
        <taxon>Danaus</taxon>
        <taxon>Danaus</taxon>
    </lineage>
</organism>
<dbReference type="KEGG" id="dpl:KGM_211379A"/>
<dbReference type="eggNOG" id="ENOG502S6AP">
    <property type="taxonomic scope" value="Eukaryota"/>
</dbReference>
<feature type="chain" id="PRO_5012058195" description="DUF4774 domain-containing protein" evidence="2">
    <location>
        <begin position="20"/>
        <end position="595"/>
    </location>
</feature>
<evidence type="ECO:0000259" key="3">
    <source>
        <dbReference type="Pfam" id="PF15999"/>
    </source>
</evidence>
<evidence type="ECO:0000313" key="4">
    <source>
        <dbReference type="EMBL" id="OWR40659.1"/>
    </source>
</evidence>
<sequence>MPVFTFQLLLACCLLRVASRPSPNESLDNSEDEPDSKLARAILERVDGPVYYQADTEKYLNKDTTLDIVEKIKAINNGLTKPRREQINLNLPYAEKSQGIDQELLKKLQDIIASGKIKSNSLNLPEDNKISSDDHQIINSRALKFNPEMLMGNGIQMMPFPYIINLPVVVAPNSDLLNKLAVNNNFKSVLPNDPYTTRQQSSFLGLPFLQNFNFEWPLTQSLFPLLIKNPFIAFSQGGGWENFIEYGQSADVCNRKQKSGHSRHLSDELDFDQELNESDGIRDTSLEPKINARKSRALKKRTIADKSPSQEIEESNSGKKIYVTNQTPTRRTTKKPNNVERIQDSKNDDSGGDLRFPFGDFNWFGDKKPAVPLPPGFFINRLRVRKGGVAIAGPGGVATAGRGGTAIVGPGLAVAGPHARIVALPETTDINDVLSSLQENDSSVPAASQPIREGKLVATEDGQDVYNYDGINFVGHTLSNSTFLLHISPRAFAISGNKGVAISNPLSSVIVRPGHVGSIVHKPQAVAIVGPGGVAHAESELNVFDDATQYIPFYGGAKGQYLEVKKDTRGTVLSEKVVAEKSISPEHINKNNNDN</sequence>
<name>A0A212EGP4_DANPL</name>
<feature type="compositionally biased region" description="Basic and acidic residues" evidence="1">
    <location>
        <begin position="337"/>
        <end position="349"/>
    </location>
</feature>